<dbReference type="SUPFAM" id="SSF53187">
    <property type="entry name" value="Zn-dependent exopeptidases"/>
    <property type="match status" value="1"/>
</dbReference>
<gene>
    <name evidence="10" type="ORF">POL72_09735</name>
</gene>
<comment type="cofactor">
    <cofactor evidence="1">
        <name>Zn(2+)</name>
        <dbReference type="ChEBI" id="CHEBI:29105"/>
    </cofactor>
</comment>
<proteinExistence type="inferred from homology"/>
<dbReference type="PANTHER" id="PTHR11705">
    <property type="entry name" value="PROTEASE FAMILY M14 CARBOXYPEPTIDASE A,B"/>
    <property type="match status" value="1"/>
</dbReference>
<evidence type="ECO:0000256" key="8">
    <source>
        <dbReference type="SAM" id="MobiDB-lite"/>
    </source>
</evidence>
<dbReference type="SMART" id="SM00631">
    <property type="entry name" value="Zn_pept"/>
    <property type="match status" value="1"/>
</dbReference>
<dbReference type="PANTHER" id="PTHR11705:SF143">
    <property type="entry name" value="SLL0236 PROTEIN"/>
    <property type="match status" value="1"/>
</dbReference>
<keyword evidence="6" id="KW-0482">Metalloprotease</keyword>
<keyword evidence="11" id="KW-1185">Reference proteome</keyword>
<dbReference type="EMBL" id="JAQNDK010000001">
    <property type="protein sequence ID" value="MDC0678012.1"/>
    <property type="molecule type" value="Genomic_DNA"/>
</dbReference>
<dbReference type="Proteomes" id="UP001217485">
    <property type="component" value="Unassembled WGS sequence"/>
</dbReference>
<organism evidence="10 11">
    <name type="scientific">Sorangium atrum</name>
    <dbReference type="NCBI Taxonomy" id="2995308"/>
    <lineage>
        <taxon>Bacteria</taxon>
        <taxon>Pseudomonadati</taxon>
        <taxon>Myxococcota</taxon>
        <taxon>Polyangia</taxon>
        <taxon>Polyangiales</taxon>
        <taxon>Polyangiaceae</taxon>
        <taxon>Sorangium</taxon>
    </lineage>
</organism>
<dbReference type="PRINTS" id="PR00765">
    <property type="entry name" value="CRBOXYPTASEA"/>
</dbReference>
<reference evidence="10 11" key="1">
    <citation type="submission" date="2023-01" db="EMBL/GenBank/DDBJ databases">
        <title>Minimal conservation of predation-associated metabolite biosynthetic gene clusters underscores biosynthetic potential of Myxococcota including descriptions for ten novel species: Archangium lansinium sp. nov., Myxococcus landrumus sp. nov., Nannocystis bai.</title>
        <authorList>
            <person name="Ahearne A."/>
            <person name="Stevens C."/>
            <person name="Dowd S."/>
        </authorList>
    </citation>
    <scope>NUCLEOTIDE SEQUENCE [LARGE SCALE GENOMIC DNA]</scope>
    <source>
        <strain evidence="10 11">WIWO2</strain>
    </source>
</reference>
<keyword evidence="3" id="KW-0645">Protease</keyword>
<evidence type="ECO:0000256" key="1">
    <source>
        <dbReference type="ARBA" id="ARBA00001947"/>
    </source>
</evidence>
<accession>A0ABT5BVB1</accession>
<evidence type="ECO:0000256" key="3">
    <source>
        <dbReference type="ARBA" id="ARBA00022670"/>
    </source>
</evidence>
<name>A0ABT5BVB1_9BACT</name>
<dbReference type="RefSeq" id="WP_272094773.1">
    <property type="nucleotide sequence ID" value="NZ_JAQNDK010000001.1"/>
</dbReference>
<protein>
    <submittedName>
        <fullName evidence="10">M14 family metallopeptidase</fullName>
    </submittedName>
</protein>
<feature type="active site" description="Proton donor/acceptor" evidence="7">
    <location>
        <position position="371"/>
    </location>
</feature>
<feature type="domain" description="Peptidase M14" evidence="9">
    <location>
        <begin position="117"/>
        <end position="392"/>
    </location>
</feature>
<comment type="caution">
    <text evidence="10">The sequence shown here is derived from an EMBL/GenBank/DDBJ whole genome shotgun (WGS) entry which is preliminary data.</text>
</comment>
<evidence type="ECO:0000259" key="9">
    <source>
        <dbReference type="PROSITE" id="PS52035"/>
    </source>
</evidence>
<feature type="region of interest" description="Disordered" evidence="8">
    <location>
        <begin position="116"/>
        <end position="145"/>
    </location>
</feature>
<keyword evidence="5" id="KW-0862">Zinc</keyword>
<comment type="similarity">
    <text evidence="2 7">Belongs to the peptidase M14 family.</text>
</comment>
<feature type="compositionally biased region" description="Low complexity" evidence="8">
    <location>
        <begin position="136"/>
        <end position="145"/>
    </location>
</feature>
<evidence type="ECO:0000256" key="4">
    <source>
        <dbReference type="ARBA" id="ARBA00022801"/>
    </source>
</evidence>
<keyword evidence="4" id="KW-0378">Hydrolase</keyword>
<evidence type="ECO:0000313" key="10">
    <source>
        <dbReference type="EMBL" id="MDC0678012.1"/>
    </source>
</evidence>
<evidence type="ECO:0000256" key="5">
    <source>
        <dbReference type="ARBA" id="ARBA00022833"/>
    </source>
</evidence>
<evidence type="ECO:0000256" key="6">
    <source>
        <dbReference type="ARBA" id="ARBA00023049"/>
    </source>
</evidence>
<dbReference type="InterPro" id="IPR000834">
    <property type="entry name" value="Peptidase_M14"/>
</dbReference>
<evidence type="ECO:0000313" key="11">
    <source>
        <dbReference type="Proteomes" id="UP001217485"/>
    </source>
</evidence>
<dbReference type="Pfam" id="PF00246">
    <property type="entry name" value="Peptidase_M14"/>
    <property type="match status" value="1"/>
</dbReference>
<evidence type="ECO:0000256" key="2">
    <source>
        <dbReference type="ARBA" id="ARBA00005988"/>
    </source>
</evidence>
<dbReference type="PROSITE" id="PS52035">
    <property type="entry name" value="PEPTIDASE_M14"/>
    <property type="match status" value="1"/>
</dbReference>
<sequence length="416" mass="44576">MPKSDQASEEQGLAALRAALFVHRRAPLSRLLARRGLGPYRGYGELLEAIDRLADRGAQVTLIGRSIRGEPLLAVHLGAASLPAARAEKQAAGRLAPSGHGGGSVANGVSLRPLDPDLHLSGTPAADADADGSRAPGGADDPASSDAAIASLAERAERASLRPSTGAGSRERVRTTVILSGIHPLEWIGIEAHLALLDRLATQDLGGRSILAVPIVNPDGLLRVEMNLRAGRHRYVRGNARGVDLNRNFDAGWYERGLIQRFIGLLFSPGSRPASEPEVEAIAHALSSRRIDRALSLHSAGGAVLYPPAHSLWPVADAAEHRAFALRVARAADRRPYRAMSYVRFAWGVRKAGLEIDWLHDRHGALSLLVECSRGKLGLRPSRLIEPFAWHNPRRLDDATPPLVDALLPFVKGARA</sequence>
<dbReference type="Gene3D" id="3.40.630.10">
    <property type="entry name" value="Zn peptidases"/>
    <property type="match status" value="1"/>
</dbReference>
<dbReference type="CDD" id="cd00596">
    <property type="entry name" value="Peptidase_M14_like"/>
    <property type="match status" value="1"/>
</dbReference>
<evidence type="ECO:0000256" key="7">
    <source>
        <dbReference type="PROSITE-ProRule" id="PRU01379"/>
    </source>
</evidence>